<dbReference type="Proteomes" id="UP000233482">
    <property type="component" value="Unassembled WGS sequence"/>
</dbReference>
<dbReference type="GO" id="GO:0004519">
    <property type="term" value="F:endonuclease activity"/>
    <property type="evidence" value="ECO:0007669"/>
    <property type="project" value="UniProtKB-KW"/>
</dbReference>
<feature type="domain" description="Type I restriction modification DNA specificity" evidence="4">
    <location>
        <begin position="231"/>
        <end position="388"/>
    </location>
</feature>
<dbReference type="SUPFAM" id="SSF116734">
    <property type="entry name" value="DNA methylase specificity domain"/>
    <property type="match status" value="2"/>
</dbReference>
<evidence type="ECO:0000313" key="5">
    <source>
        <dbReference type="EMBL" id="PKE25750.1"/>
    </source>
</evidence>
<gene>
    <name evidence="5" type="ORF">CW686_08525</name>
</gene>
<evidence type="ECO:0000313" key="6">
    <source>
        <dbReference type="Proteomes" id="UP000233482"/>
    </source>
</evidence>
<dbReference type="Pfam" id="PF01420">
    <property type="entry name" value="Methylase_S"/>
    <property type="match status" value="2"/>
</dbReference>
<dbReference type="InterPro" id="IPR052021">
    <property type="entry name" value="Type-I_RS_S_subunit"/>
</dbReference>
<evidence type="ECO:0000256" key="3">
    <source>
        <dbReference type="ARBA" id="ARBA00023125"/>
    </source>
</evidence>
<organism evidence="5 6">
    <name type="scientific">Macrococcoides caseolyticum</name>
    <dbReference type="NCBI Taxonomy" id="69966"/>
    <lineage>
        <taxon>Bacteria</taxon>
        <taxon>Bacillati</taxon>
        <taxon>Bacillota</taxon>
        <taxon>Bacilli</taxon>
        <taxon>Bacillales</taxon>
        <taxon>Staphylococcaceae</taxon>
        <taxon>Macrococcoides</taxon>
    </lineage>
</organism>
<evidence type="ECO:0000256" key="1">
    <source>
        <dbReference type="ARBA" id="ARBA00010923"/>
    </source>
</evidence>
<dbReference type="InterPro" id="IPR044946">
    <property type="entry name" value="Restrct_endonuc_typeI_TRD_sf"/>
</dbReference>
<reference evidence="5 6" key="1">
    <citation type="submission" date="2017-12" db="EMBL/GenBank/DDBJ databases">
        <title>Genomics of Macrococcus caseolyticus.</title>
        <authorList>
            <person name="MacFadyen A.C."/>
            <person name="Paterson G.K."/>
        </authorList>
    </citation>
    <scope>NUCLEOTIDE SEQUENCE [LARGE SCALE GENOMIC DNA]</scope>
    <source>
        <strain evidence="5 6">5788_EF188</strain>
    </source>
</reference>
<evidence type="ECO:0000259" key="4">
    <source>
        <dbReference type="Pfam" id="PF01420"/>
    </source>
</evidence>
<dbReference type="EMBL" id="PIXC01000018">
    <property type="protein sequence ID" value="PKE25750.1"/>
    <property type="molecule type" value="Genomic_DNA"/>
</dbReference>
<comment type="caution">
    <text evidence="5">The sequence shown here is derived from an EMBL/GenBank/DDBJ whole genome shotgun (WGS) entry which is preliminary data.</text>
</comment>
<feature type="domain" description="Type I restriction modification DNA specificity" evidence="4">
    <location>
        <begin position="8"/>
        <end position="155"/>
    </location>
</feature>
<dbReference type="RefSeq" id="WP_101144277.1">
    <property type="nucleotide sequence ID" value="NZ_CP073801.1"/>
</dbReference>
<name>A0A855GKT5_9STAP</name>
<keyword evidence="3" id="KW-0238">DNA-binding</keyword>
<accession>A0A855GKT5</accession>
<dbReference type="Gene3D" id="1.10.287.1120">
    <property type="entry name" value="Bipartite methylase S protein"/>
    <property type="match status" value="1"/>
</dbReference>
<sequence>MLSRYLIGWKKIKYNKIANSGMGITILKSELTDEYTEGYTPVYSATKEDKYFGYLENPKLLLQKDDLIIPARGNSIGHVKIAHEIVSTTQTTIYSRINQEIAFPKFIYYVSLGMKDIWFDFTNTAIPQITVNQINNNELYLPNMIKQKKICKILDGKIGNINDIIFLTKCSIEELKKYKQSLITEVVTKGLDKNVEMKDSGIKIIGDIKKSYKIIPLKYIGSFQNGISKPSDYFGEGDPFISYGDVYNNRALPKNVIGLAKSSKQEQIQYSVEEGDIFFTRTSETLEEIAFSSICFKTIPKAVFSGFVIRFRPYKLENINLMFLSYYLESEYIRHYFAREMNIVTRASLSQSLLGSLPIIQPSIEEQQEIVDYIHPKIKNIDSLIRDKYEIIKEYESYKKSLIYEYVTGKKEVGEEVE</sequence>
<dbReference type="PANTHER" id="PTHR30408">
    <property type="entry name" value="TYPE-1 RESTRICTION ENZYME ECOKI SPECIFICITY PROTEIN"/>
    <property type="match status" value="1"/>
</dbReference>
<keyword evidence="5" id="KW-0255">Endonuclease</keyword>
<dbReference type="AlphaFoldDB" id="A0A855GKT5"/>
<dbReference type="GO" id="GO:0009307">
    <property type="term" value="P:DNA restriction-modification system"/>
    <property type="evidence" value="ECO:0007669"/>
    <property type="project" value="UniProtKB-KW"/>
</dbReference>
<proteinExistence type="inferred from homology"/>
<dbReference type="PANTHER" id="PTHR30408:SF12">
    <property type="entry name" value="TYPE I RESTRICTION ENZYME MJAVIII SPECIFICITY SUBUNIT"/>
    <property type="match status" value="1"/>
</dbReference>
<comment type="similarity">
    <text evidence="1">Belongs to the type-I restriction system S methylase family.</text>
</comment>
<dbReference type="Gene3D" id="3.90.220.20">
    <property type="entry name" value="DNA methylase specificity domains"/>
    <property type="match status" value="2"/>
</dbReference>
<keyword evidence="2" id="KW-0680">Restriction system</keyword>
<keyword evidence="5" id="KW-0540">Nuclease</keyword>
<dbReference type="GO" id="GO:0003677">
    <property type="term" value="F:DNA binding"/>
    <property type="evidence" value="ECO:0007669"/>
    <property type="project" value="UniProtKB-KW"/>
</dbReference>
<evidence type="ECO:0000256" key="2">
    <source>
        <dbReference type="ARBA" id="ARBA00022747"/>
    </source>
</evidence>
<protein>
    <submittedName>
        <fullName evidence="5">Restriction endonuclease subunit S</fullName>
    </submittedName>
</protein>
<keyword evidence="5" id="KW-0378">Hydrolase</keyword>
<dbReference type="InterPro" id="IPR000055">
    <property type="entry name" value="Restrct_endonuc_typeI_TRD"/>
</dbReference>